<dbReference type="EMBL" id="HBGH01013511">
    <property type="protein sequence ID" value="CAD9235508.1"/>
    <property type="molecule type" value="Transcribed_RNA"/>
</dbReference>
<organism evidence="2">
    <name type="scientific">Compsopogon caeruleus</name>
    <dbReference type="NCBI Taxonomy" id="31354"/>
    <lineage>
        <taxon>Eukaryota</taxon>
        <taxon>Rhodophyta</taxon>
        <taxon>Compsopogonophyceae</taxon>
        <taxon>Compsopogonales</taxon>
        <taxon>Compsopogonaceae</taxon>
        <taxon>Compsopogon</taxon>
    </lineage>
</organism>
<evidence type="ECO:0000313" key="2">
    <source>
        <dbReference type="EMBL" id="CAD9235508.1"/>
    </source>
</evidence>
<accession>A0A7S1XG01</accession>
<feature type="compositionally biased region" description="Basic and acidic residues" evidence="1">
    <location>
        <begin position="620"/>
        <end position="634"/>
    </location>
</feature>
<name>A0A7S1XG01_9RHOD</name>
<sequence>MSSVGCNDNVSMRRMASRLSALESHREGNSEEDKHLESLADDDSFDSLSDSSWENLEKSGDEETDEGDGERVESGWERPESGEKNEEVDSAVGRDEYLRWRQMAKALFGGDYVDSADKVRWAWYFGDHLRPRLATRRNLAAREACHPDCRRCWAWGVWATRKGQDTDHGRGLAPGLSLMRDAMWIYHLQGHLAFVDRTQVGSRDVFVQLLKACRRSQLLEEFLPKLETVCSTEHQSLLVTGVSSTDQRRATQNIRLWTGFGYDFASELKTCIGYIVDQLRTFGEGVVPNNFQFWNVVHRFRHDFLTIQVHNTMGCQREKCLSLCSEAIQCSPTDPWFLSTKVYLLLKLDRLSSCEEDCKVALGRLKNLSRRISCIGLIHQVWAESLRLRASRSISEKKKMSILQQAIKQFDKAAKYWCAFSELYVYPNLQELLEVAESCRKACQMLEVKCVSVADTPRHAMGARLQPEAANLPKAEAPGGVLPWRKENDEPRVTYQCALASCAVSGGRISLEVEWGETICSQGCHSRCHKNCLRSFRRLNPTKCPSSGCSGESTKQSDVYMTLATAEERRIKLHHRGNSATELGVESICNQTNSVDGVVDIEQCKRTGMSQSDSASDPNSRIDEENVEKSSKCPEDEIMLESQREPDECRHAEPAAINVSVFGDLTSIQVSPNSFSPPEQSEDCRNPVESYLANLVDGVASAEELMSHPPVQSLFRSPESLIRWCKLRPATFILQKSKRTKTLRVRLVETSRQSNVMGAPISNPLLDTIEQASSSLSETQSGTFSLRRRDFPGLHEAVLGTGESLNTGPFKFIHMDDDDDDDDV</sequence>
<dbReference type="AlphaFoldDB" id="A0A7S1XG01"/>
<feature type="region of interest" description="Disordered" evidence="1">
    <location>
        <begin position="17"/>
        <end position="90"/>
    </location>
</feature>
<reference evidence="2" key="1">
    <citation type="submission" date="2021-01" db="EMBL/GenBank/DDBJ databases">
        <authorList>
            <person name="Corre E."/>
            <person name="Pelletier E."/>
            <person name="Niang G."/>
            <person name="Scheremetjew M."/>
            <person name="Finn R."/>
            <person name="Kale V."/>
            <person name="Holt S."/>
            <person name="Cochrane G."/>
            <person name="Meng A."/>
            <person name="Brown T."/>
            <person name="Cohen L."/>
        </authorList>
    </citation>
    <scope>NUCLEOTIDE SEQUENCE</scope>
    <source>
        <strain evidence="2">SAG 36.94</strain>
    </source>
</reference>
<feature type="compositionally biased region" description="Basic and acidic residues" evidence="1">
    <location>
        <begin position="23"/>
        <end position="38"/>
    </location>
</feature>
<evidence type="ECO:0000256" key="1">
    <source>
        <dbReference type="SAM" id="MobiDB-lite"/>
    </source>
</evidence>
<feature type="compositionally biased region" description="Basic and acidic residues" evidence="1">
    <location>
        <begin position="69"/>
        <end position="90"/>
    </location>
</feature>
<feature type="compositionally biased region" description="Polar residues" evidence="1">
    <location>
        <begin position="608"/>
        <end position="619"/>
    </location>
</feature>
<proteinExistence type="predicted"/>
<gene>
    <name evidence="2" type="ORF">CCAE0312_LOCUS7599</name>
</gene>
<protein>
    <submittedName>
        <fullName evidence="2">Uncharacterized protein</fullName>
    </submittedName>
</protein>
<feature type="region of interest" description="Disordered" evidence="1">
    <location>
        <begin position="607"/>
        <end position="634"/>
    </location>
</feature>